<sequence length="162" mass="18427">MYPYYCLNKLTFPKVDDDDHDDVEKEKVDLFLRTSFDLLFLVLMVMGSLLGFRAISPLLKIFKICSINATEKSYYIFLPLFLSSICSSPISVQVVELLPGTRSSPRLKSVVEPNLMYSIALNLSRMHQLPAGVQSAISTLALSYVDFIYINFILKETRLHCC</sequence>
<reference evidence="3" key="1">
    <citation type="journal article" date="2017" name="Nature">
        <title>The sunflower genome provides insights into oil metabolism, flowering and Asterid evolution.</title>
        <authorList>
            <person name="Badouin H."/>
            <person name="Gouzy J."/>
            <person name="Grassa C.J."/>
            <person name="Murat F."/>
            <person name="Staton S.E."/>
            <person name="Cottret L."/>
            <person name="Lelandais-Briere C."/>
            <person name="Owens G.L."/>
            <person name="Carrere S."/>
            <person name="Mayjonade B."/>
            <person name="Legrand L."/>
            <person name="Gill N."/>
            <person name="Kane N.C."/>
            <person name="Bowers J.E."/>
            <person name="Hubner S."/>
            <person name="Bellec A."/>
            <person name="Berard A."/>
            <person name="Berges H."/>
            <person name="Blanchet N."/>
            <person name="Boniface M.C."/>
            <person name="Brunel D."/>
            <person name="Catrice O."/>
            <person name="Chaidir N."/>
            <person name="Claudel C."/>
            <person name="Donnadieu C."/>
            <person name="Faraut T."/>
            <person name="Fievet G."/>
            <person name="Helmstetter N."/>
            <person name="King M."/>
            <person name="Knapp S.J."/>
            <person name="Lai Z."/>
            <person name="Le Paslier M.C."/>
            <person name="Lippi Y."/>
            <person name="Lorenzon L."/>
            <person name="Mandel J.R."/>
            <person name="Marage G."/>
            <person name="Marchand G."/>
            <person name="Marquand E."/>
            <person name="Bret-Mestries E."/>
            <person name="Morien E."/>
            <person name="Nambeesan S."/>
            <person name="Nguyen T."/>
            <person name="Pegot-Espagnet P."/>
            <person name="Pouilly N."/>
            <person name="Raftis F."/>
            <person name="Sallet E."/>
            <person name="Schiex T."/>
            <person name="Thomas J."/>
            <person name="Vandecasteele C."/>
            <person name="Vares D."/>
            <person name="Vear F."/>
            <person name="Vautrin S."/>
            <person name="Crespi M."/>
            <person name="Mangin B."/>
            <person name="Burke J.M."/>
            <person name="Salse J."/>
            <person name="Munos S."/>
            <person name="Vincourt P."/>
            <person name="Rieseberg L.H."/>
            <person name="Langlade N.B."/>
        </authorList>
    </citation>
    <scope>NUCLEOTIDE SEQUENCE [LARGE SCALE GENOMIC DNA]</scope>
    <source>
        <strain evidence="3">cv. SF193</strain>
    </source>
</reference>
<feature type="transmembrane region" description="Helical" evidence="1">
    <location>
        <begin position="74"/>
        <end position="95"/>
    </location>
</feature>
<protein>
    <submittedName>
        <fullName evidence="2">Uncharacterized protein</fullName>
    </submittedName>
</protein>
<gene>
    <name evidence="2" type="ORF">HannXRQ_Chr15g0488741</name>
</gene>
<dbReference type="EMBL" id="CM007904">
    <property type="protein sequence ID" value="OTF95951.1"/>
    <property type="molecule type" value="Genomic_DNA"/>
</dbReference>
<keyword evidence="1" id="KW-0472">Membrane</keyword>
<accession>A0A251SBM0</accession>
<evidence type="ECO:0000313" key="2">
    <source>
        <dbReference type="EMBL" id="OTF95951.1"/>
    </source>
</evidence>
<evidence type="ECO:0000313" key="3">
    <source>
        <dbReference type="Proteomes" id="UP000215914"/>
    </source>
</evidence>
<dbReference type="Proteomes" id="UP000215914">
    <property type="component" value="Chromosome 15"/>
</dbReference>
<keyword evidence="3" id="KW-1185">Reference proteome</keyword>
<dbReference type="InParanoid" id="A0A251SBM0"/>
<name>A0A251SBM0_HELAN</name>
<proteinExistence type="predicted"/>
<feature type="transmembrane region" description="Helical" evidence="1">
    <location>
        <begin position="131"/>
        <end position="154"/>
    </location>
</feature>
<evidence type="ECO:0000256" key="1">
    <source>
        <dbReference type="SAM" id="Phobius"/>
    </source>
</evidence>
<organism evidence="2 3">
    <name type="scientific">Helianthus annuus</name>
    <name type="common">Common sunflower</name>
    <dbReference type="NCBI Taxonomy" id="4232"/>
    <lineage>
        <taxon>Eukaryota</taxon>
        <taxon>Viridiplantae</taxon>
        <taxon>Streptophyta</taxon>
        <taxon>Embryophyta</taxon>
        <taxon>Tracheophyta</taxon>
        <taxon>Spermatophyta</taxon>
        <taxon>Magnoliopsida</taxon>
        <taxon>eudicotyledons</taxon>
        <taxon>Gunneridae</taxon>
        <taxon>Pentapetalae</taxon>
        <taxon>asterids</taxon>
        <taxon>campanulids</taxon>
        <taxon>Asterales</taxon>
        <taxon>Asteraceae</taxon>
        <taxon>Asteroideae</taxon>
        <taxon>Heliantheae alliance</taxon>
        <taxon>Heliantheae</taxon>
        <taxon>Helianthus</taxon>
    </lineage>
</organism>
<keyword evidence="1" id="KW-0812">Transmembrane</keyword>
<feature type="transmembrane region" description="Helical" evidence="1">
    <location>
        <begin position="38"/>
        <end position="62"/>
    </location>
</feature>
<keyword evidence="1" id="KW-1133">Transmembrane helix</keyword>
<dbReference type="AlphaFoldDB" id="A0A251SBM0"/>